<comment type="catalytic activity">
    <reaction evidence="3">
        <text>3-O-[beta-D-GlcA-(1-&gt;3)-beta-D-Gal-(1-&gt;3)-beta-D-Gal-(1-&gt;4)-beta-D-2-O-P-Xyl]-L-seryl-[protein] + H2O = 3-O-(beta-D-GlcA-(1-&gt;3)-beta-D-Gal-(1-&gt;3)-beta-D-Gal-(1-&gt;4)-beta-D-Xyl)-L-seryl-[protein] + phosphate</text>
        <dbReference type="Rhea" id="RHEA:56512"/>
        <dbReference type="Rhea" id="RHEA-COMP:12573"/>
        <dbReference type="Rhea" id="RHEA-COMP:14559"/>
        <dbReference type="ChEBI" id="CHEBI:15377"/>
        <dbReference type="ChEBI" id="CHEBI:43474"/>
        <dbReference type="ChEBI" id="CHEBI:132093"/>
        <dbReference type="ChEBI" id="CHEBI:140495"/>
    </reaction>
</comment>
<dbReference type="GO" id="GO:0050650">
    <property type="term" value="P:chondroitin sulfate proteoglycan biosynthetic process"/>
    <property type="evidence" value="ECO:0007669"/>
    <property type="project" value="TreeGrafter"/>
</dbReference>
<evidence type="ECO:0000256" key="2">
    <source>
        <dbReference type="ARBA" id="ARBA00022801"/>
    </source>
</evidence>
<dbReference type="EMBL" id="CACRXK020004333">
    <property type="protein sequence ID" value="CAB4002374.1"/>
    <property type="molecule type" value="Genomic_DNA"/>
</dbReference>
<gene>
    <name evidence="6" type="ORF">PACLA_8A070014</name>
</gene>
<dbReference type="InterPro" id="IPR050645">
    <property type="entry name" value="Histidine_acid_phosphatase"/>
</dbReference>
<comment type="similarity">
    <text evidence="1">Belongs to the histidine acid phosphatase family.</text>
</comment>
<dbReference type="PANTHER" id="PTHR11567:SF110">
    <property type="entry name" value="2-PHOSPHOXYLOSE PHOSPHATASE 1"/>
    <property type="match status" value="1"/>
</dbReference>
<accession>A0A6S7HBL1</accession>
<comment type="caution">
    <text evidence="6">The sequence shown here is derived from an EMBL/GenBank/DDBJ whole genome shotgun (WGS) entry which is preliminary data.</text>
</comment>
<dbReference type="SUPFAM" id="SSF53254">
    <property type="entry name" value="Phosphoglycerate mutase-like"/>
    <property type="match status" value="1"/>
</dbReference>
<dbReference type="CDD" id="cd07061">
    <property type="entry name" value="HP_HAP_like"/>
    <property type="match status" value="1"/>
</dbReference>
<dbReference type="GO" id="GO:0006024">
    <property type="term" value="P:glycosaminoglycan biosynthetic process"/>
    <property type="evidence" value="ECO:0007669"/>
    <property type="project" value="TreeGrafter"/>
</dbReference>
<keyword evidence="2" id="KW-0378">Hydrolase</keyword>
<dbReference type="OrthoDB" id="10262962at2759"/>
<dbReference type="InterPro" id="IPR000560">
    <property type="entry name" value="His_Pase_clade-2"/>
</dbReference>
<dbReference type="GO" id="GO:0016791">
    <property type="term" value="F:phosphatase activity"/>
    <property type="evidence" value="ECO:0007669"/>
    <property type="project" value="TreeGrafter"/>
</dbReference>
<evidence type="ECO:0000313" key="7">
    <source>
        <dbReference type="Proteomes" id="UP001152795"/>
    </source>
</evidence>
<evidence type="ECO:0000256" key="5">
    <source>
        <dbReference type="ARBA" id="ARBA00041499"/>
    </source>
</evidence>
<evidence type="ECO:0000313" key="6">
    <source>
        <dbReference type="EMBL" id="CAB4002374.1"/>
    </source>
</evidence>
<organism evidence="6 7">
    <name type="scientific">Paramuricea clavata</name>
    <name type="common">Red gorgonian</name>
    <name type="synonym">Violescent sea-whip</name>
    <dbReference type="NCBI Taxonomy" id="317549"/>
    <lineage>
        <taxon>Eukaryota</taxon>
        <taxon>Metazoa</taxon>
        <taxon>Cnidaria</taxon>
        <taxon>Anthozoa</taxon>
        <taxon>Octocorallia</taxon>
        <taxon>Malacalcyonacea</taxon>
        <taxon>Plexauridae</taxon>
        <taxon>Paramuricea</taxon>
    </lineage>
</organism>
<dbReference type="Gene3D" id="3.40.50.1240">
    <property type="entry name" value="Phosphoglycerate mutase-like"/>
    <property type="match status" value="1"/>
</dbReference>
<dbReference type="PROSITE" id="PS00616">
    <property type="entry name" value="HIS_ACID_PHOSPHAT_1"/>
    <property type="match status" value="1"/>
</dbReference>
<keyword evidence="7" id="KW-1185">Reference proteome</keyword>
<dbReference type="Pfam" id="PF00328">
    <property type="entry name" value="His_Phos_2"/>
    <property type="match status" value="1"/>
</dbReference>
<dbReference type="PANTHER" id="PTHR11567">
    <property type="entry name" value="ACID PHOSPHATASE-RELATED"/>
    <property type="match status" value="1"/>
</dbReference>
<sequence length="502" mass="57163">MDISQNVNGNPLRKFWIKFQRFSRGPGKRKFYIGLCIAVYVIVSLLVWKYHSERSHNLKLSILKKKLLHYCNPAGPPLGNEHNEPMEYAQFKLKQVQVVARHGDRASVVKNFANMMHFNCDITSQNFQHARKLETLKKMARFLKTVHVKGRDELLTDFMLTGRKICRPGQLTGRGYLQHIYLGEYMLDMYGKRLDLNIASVEEDEIEVFATPITRTQQSAAAFIAGMLNKILKKIPDSNLETSLEVKIRVSPDQLGYFREDENNDIPSCSELEQILKEQRDSSEFQNGMAAFEPLMQKVSKIFNISMEKLPTLTHLVDVVATHYCHHHPPPCGPEECIDDVIKLELLKATDWVIATKYTATATLATHPLLSKIAQRMLAHISGKGPTKFVLFATHDSTVAPLLIEMGIFQNHWPAYASRIVFELWEAGGLLGSKLTGDDIDRHFIRVLYDGRDFTRKLKFCKEKLKFGKLCPLKAFVKALEGASDSMDVEYSRLCARTSVGN</sequence>
<dbReference type="AlphaFoldDB" id="A0A6S7HBL1"/>
<proteinExistence type="inferred from homology"/>
<reference evidence="6" key="1">
    <citation type="submission" date="2020-04" db="EMBL/GenBank/DDBJ databases">
        <authorList>
            <person name="Alioto T."/>
            <person name="Alioto T."/>
            <person name="Gomez Garrido J."/>
        </authorList>
    </citation>
    <scope>NUCLEOTIDE SEQUENCE</scope>
    <source>
        <strain evidence="6">A484AB</strain>
    </source>
</reference>
<evidence type="ECO:0000256" key="3">
    <source>
        <dbReference type="ARBA" id="ARBA00036311"/>
    </source>
</evidence>
<dbReference type="InterPro" id="IPR033379">
    <property type="entry name" value="Acid_Pase_AS"/>
</dbReference>
<dbReference type="InterPro" id="IPR029033">
    <property type="entry name" value="His_PPase_superfam"/>
</dbReference>
<protein>
    <recommendedName>
        <fullName evidence="4">2-phosphoxylose phosphatase 1</fullName>
    </recommendedName>
    <alternativeName>
        <fullName evidence="5">Acid phosphatase-like protein 2</fullName>
    </alternativeName>
</protein>
<dbReference type="Proteomes" id="UP001152795">
    <property type="component" value="Unassembled WGS sequence"/>
</dbReference>
<dbReference type="GO" id="GO:0005794">
    <property type="term" value="C:Golgi apparatus"/>
    <property type="evidence" value="ECO:0007669"/>
    <property type="project" value="TreeGrafter"/>
</dbReference>
<name>A0A6S7HBL1_PARCT</name>
<evidence type="ECO:0000256" key="4">
    <source>
        <dbReference type="ARBA" id="ARBA00040357"/>
    </source>
</evidence>
<evidence type="ECO:0000256" key="1">
    <source>
        <dbReference type="ARBA" id="ARBA00005375"/>
    </source>
</evidence>